<evidence type="ECO:0000256" key="14">
    <source>
        <dbReference type="ARBA" id="ARBA00023157"/>
    </source>
</evidence>
<dbReference type="InterPro" id="IPR020635">
    <property type="entry name" value="Tyr_kinase_cat_dom"/>
</dbReference>
<dbReference type="GO" id="GO:0004674">
    <property type="term" value="F:protein serine/threonine kinase activity"/>
    <property type="evidence" value="ECO:0007669"/>
    <property type="project" value="UniProtKB-KW"/>
</dbReference>
<dbReference type="GO" id="GO:0005509">
    <property type="term" value="F:calcium ion binding"/>
    <property type="evidence" value="ECO:0007669"/>
    <property type="project" value="InterPro"/>
</dbReference>
<protein>
    <submittedName>
        <fullName evidence="21">Uncharacterized protein</fullName>
    </submittedName>
</protein>
<dbReference type="InterPro" id="IPR025287">
    <property type="entry name" value="WAK_GUB"/>
</dbReference>
<feature type="domain" description="EGF-like" evidence="20">
    <location>
        <begin position="307"/>
        <end position="346"/>
    </location>
</feature>
<keyword evidence="12 17" id="KW-1133">Transmembrane helix</keyword>
<evidence type="ECO:0000256" key="15">
    <source>
        <dbReference type="ARBA" id="ARBA00023180"/>
    </source>
</evidence>
<dbReference type="AlphaFoldDB" id="A0AAE0CRS4"/>
<keyword evidence="14" id="KW-1015">Disulfide bond</keyword>
<dbReference type="PANTHER" id="PTHR27005:SF515">
    <property type="entry name" value="WALL-ASSOCIATED RECEPTOR KINASE-LIKE 10-RELATED"/>
    <property type="match status" value="1"/>
</dbReference>
<comment type="caution">
    <text evidence="16">Lacks conserved residue(s) required for the propagation of feature annotation.</text>
</comment>
<dbReference type="InterPro" id="IPR001245">
    <property type="entry name" value="Ser-Thr/Tyr_kinase_cat_dom"/>
</dbReference>
<dbReference type="InterPro" id="IPR000742">
    <property type="entry name" value="EGF"/>
</dbReference>
<evidence type="ECO:0000256" key="8">
    <source>
        <dbReference type="ARBA" id="ARBA00022737"/>
    </source>
</evidence>
<keyword evidence="3 16" id="KW-0245">EGF-like domain</keyword>
<dbReference type="PROSITE" id="PS50011">
    <property type="entry name" value="PROTEIN_KINASE_DOM"/>
    <property type="match status" value="1"/>
</dbReference>
<keyword evidence="5" id="KW-0808">Transferase</keyword>
<dbReference type="SUPFAM" id="SSF57196">
    <property type="entry name" value="EGF/Laminin"/>
    <property type="match status" value="1"/>
</dbReference>
<evidence type="ECO:0000256" key="2">
    <source>
        <dbReference type="ARBA" id="ARBA00022527"/>
    </source>
</evidence>
<dbReference type="InterPro" id="IPR011009">
    <property type="entry name" value="Kinase-like_dom_sf"/>
</dbReference>
<dbReference type="Pfam" id="PF07645">
    <property type="entry name" value="EGF_CA"/>
    <property type="match status" value="1"/>
</dbReference>
<evidence type="ECO:0000256" key="7">
    <source>
        <dbReference type="ARBA" id="ARBA00022729"/>
    </source>
</evidence>
<dbReference type="GO" id="GO:0005524">
    <property type="term" value="F:ATP binding"/>
    <property type="evidence" value="ECO:0007669"/>
    <property type="project" value="UniProtKB-KW"/>
</dbReference>
<evidence type="ECO:0000256" key="17">
    <source>
        <dbReference type="SAM" id="Phobius"/>
    </source>
</evidence>
<keyword evidence="13 17" id="KW-0472">Membrane</keyword>
<keyword evidence="9" id="KW-0547">Nucleotide-binding</keyword>
<feature type="chain" id="PRO_5041988748" evidence="18">
    <location>
        <begin position="27"/>
        <end position="595"/>
    </location>
</feature>
<dbReference type="InterPro" id="IPR000152">
    <property type="entry name" value="EGF-type_Asp/Asn_hydroxyl_site"/>
</dbReference>
<keyword evidence="2" id="KW-0723">Serine/threonine-protein kinase</keyword>
<evidence type="ECO:0000256" key="18">
    <source>
        <dbReference type="SAM" id="SignalP"/>
    </source>
</evidence>
<dbReference type="PROSITE" id="PS01187">
    <property type="entry name" value="EGF_CA"/>
    <property type="match status" value="1"/>
</dbReference>
<dbReference type="EMBL" id="JANJYI010000002">
    <property type="protein sequence ID" value="KAK2661016.1"/>
    <property type="molecule type" value="Genomic_DNA"/>
</dbReference>
<dbReference type="GO" id="GO:0004713">
    <property type="term" value="F:protein tyrosine kinase activity"/>
    <property type="evidence" value="ECO:0007669"/>
    <property type="project" value="InterPro"/>
</dbReference>
<dbReference type="SMART" id="SM00219">
    <property type="entry name" value="TyrKc"/>
    <property type="match status" value="1"/>
</dbReference>
<dbReference type="Gene3D" id="2.10.25.10">
    <property type="entry name" value="Laminin"/>
    <property type="match status" value="2"/>
</dbReference>
<organism evidence="21 22">
    <name type="scientific">Dipteronia dyeriana</name>
    <dbReference type="NCBI Taxonomy" id="168575"/>
    <lineage>
        <taxon>Eukaryota</taxon>
        <taxon>Viridiplantae</taxon>
        <taxon>Streptophyta</taxon>
        <taxon>Embryophyta</taxon>
        <taxon>Tracheophyta</taxon>
        <taxon>Spermatophyta</taxon>
        <taxon>Magnoliopsida</taxon>
        <taxon>eudicotyledons</taxon>
        <taxon>Gunneridae</taxon>
        <taxon>Pentapetalae</taxon>
        <taxon>rosids</taxon>
        <taxon>malvids</taxon>
        <taxon>Sapindales</taxon>
        <taxon>Sapindaceae</taxon>
        <taxon>Hippocastanoideae</taxon>
        <taxon>Acereae</taxon>
        <taxon>Dipteronia</taxon>
    </lineage>
</organism>
<accession>A0AAE0CRS4</accession>
<evidence type="ECO:0000256" key="5">
    <source>
        <dbReference type="ARBA" id="ARBA00022679"/>
    </source>
</evidence>
<evidence type="ECO:0000256" key="4">
    <source>
        <dbReference type="ARBA" id="ARBA00022553"/>
    </source>
</evidence>
<comment type="caution">
    <text evidence="21">The sequence shown here is derived from an EMBL/GenBank/DDBJ whole genome shotgun (WGS) entry which is preliminary data.</text>
</comment>
<dbReference type="CDD" id="cd12087">
    <property type="entry name" value="TM_EGFR-like"/>
    <property type="match status" value="1"/>
</dbReference>
<evidence type="ECO:0000256" key="10">
    <source>
        <dbReference type="ARBA" id="ARBA00022777"/>
    </source>
</evidence>
<evidence type="ECO:0000256" key="3">
    <source>
        <dbReference type="ARBA" id="ARBA00022536"/>
    </source>
</evidence>
<comment type="subcellular location">
    <subcellularLocation>
        <location evidence="1">Membrane</location>
        <topology evidence="1">Single-pass type I membrane protein</topology>
    </subcellularLocation>
</comment>
<dbReference type="InterPro" id="IPR001881">
    <property type="entry name" value="EGF-like_Ca-bd_dom"/>
</dbReference>
<dbReference type="FunFam" id="3.30.200.20:FF:001332">
    <property type="entry name" value="Wall-associated receptor kinase-like 10"/>
    <property type="match status" value="1"/>
</dbReference>
<feature type="signal peptide" evidence="18">
    <location>
        <begin position="1"/>
        <end position="26"/>
    </location>
</feature>
<evidence type="ECO:0000259" key="19">
    <source>
        <dbReference type="PROSITE" id="PS50011"/>
    </source>
</evidence>
<evidence type="ECO:0000256" key="16">
    <source>
        <dbReference type="PROSITE-ProRule" id="PRU00076"/>
    </source>
</evidence>
<gene>
    <name evidence="21" type="ORF">Ddye_007549</name>
</gene>
<keyword evidence="11" id="KW-0067">ATP-binding</keyword>
<keyword evidence="22" id="KW-1185">Reference proteome</keyword>
<dbReference type="InterPro" id="IPR049883">
    <property type="entry name" value="NOTCH1_EGF-like"/>
</dbReference>
<dbReference type="Pfam" id="PF07714">
    <property type="entry name" value="PK_Tyr_Ser-Thr"/>
    <property type="match status" value="1"/>
</dbReference>
<dbReference type="GO" id="GO:0007166">
    <property type="term" value="P:cell surface receptor signaling pathway"/>
    <property type="evidence" value="ECO:0007669"/>
    <property type="project" value="InterPro"/>
</dbReference>
<evidence type="ECO:0000256" key="11">
    <source>
        <dbReference type="ARBA" id="ARBA00022840"/>
    </source>
</evidence>
<dbReference type="PANTHER" id="PTHR27005">
    <property type="entry name" value="WALL-ASSOCIATED RECEPTOR KINASE-LIKE 21"/>
    <property type="match status" value="1"/>
</dbReference>
<keyword evidence="15" id="KW-0325">Glycoprotein</keyword>
<dbReference type="PROSITE" id="PS00010">
    <property type="entry name" value="ASX_HYDROXYL"/>
    <property type="match status" value="1"/>
</dbReference>
<dbReference type="SMART" id="SM00181">
    <property type="entry name" value="EGF"/>
    <property type="match status" value="2"/>
</dbReference>
<keyword evidence="8" id="KW-0677">Repeat</keyword>
<evidence type="ECO:0000313" key="21">
    <source>
        <dbReference type="EMBL" id="KAK2661016.1"/>
    </source>
</evidence>
<dbReference type="FunFam" id="2.10.25.10:FF:000038">
    <property type="entry name" value="Fibrillin 2"/>
    <property type="match status" value="1"/>
</dbReference>
<evidence type="ECO:0000256" key="13">
    <source>
        <dbReference type="ARBA" id="ARBA00023136"/>
    </source>
</evidence>
<feature type="domain" description="Protein kinase" evidence="19">
    <location>
        <begin position="426"/>
        <end position="595"/>
    </location>
</feature>
<keyword evidence="7 18" id="KW-0732">Signal</keyword>
<keyword evidence="10" id="KW-0418">Kinase</keyword>
<dbReference type="InterPro" id="IPR045274">
    <property type="entry name" value="WAK-like"/>
</dbReference>
<dbReference type="GO" id="GO:0030247">
    <property type="term" value="F:polysaccharide binding"/>
    <property type="evidence" value="ECO:0007669"/>
    <property type="project" value="InterPro"/>
</dbReference>
<dbReference type="CDD" id="cd00054">
    <property type="entry name" value="EGF_CA"/>
    <property type="match status" value="1"/>
</dbReference>
<name>A0AAE0CRS4_9ROSI</name>
<dbReference type="Proteomes" id="UP001280121">
    <property type="component" value="Unassembled WGS sequence"/>
</dbReference>
<evidence type="ECO:0000259" key="20">
    <source>
        <dbReference type="PROSITE" id="PS50026"/>
    </source>
</evidence>
<evidence type="ECO:0000256" key="1">
    <source>
        <dbReference type="ARBA" id="ARBA00004479"/>
    </source>
</evidence>
<dbReference type="InterPro" id="IPR000719">
    <property type="entry name" value="Prot_kinase_dom"/>
</dbReference>
<dbReference type="InterPro" id="IPR018097">
    <property type="entry name" value="EGF_Ca-bd_CS"/>
</dbReference>
<keyword evidence="6 17" id="KW-0812">Transmembrane</keyword>
<evidence type="ECO:0000256" key="12">
    <source>
        <dbReference type="ARBA" id="ARBA00022989"/>
    </source>
</evidence>
<evidence type="ECO:0000256" key="9">
    <source>
        <dbReference type="ARBA" id="ARBA00022741"/>
    </source>
</evidence>
<dbReference type="PROSITE" id="PS50026">
    <property type="entry name" value="EGF_3"/>
    <property type="match status" value="1"/>
</dbReference>
<dbReference type="Gene3D" id="3.30.200.20">
    <property type="entry name" value="Phosphorylase Kinase, domain 1"/>
    <property type="match status" value="1"/>
</dbReference>
<feature type="transmembrane region" description="Helical" evidence="17">
    <location>
        <begin position="360"/>
        <end position="384"/>
    </location>
</feature>
<evidence type="ECO:0000256" key="6">
    <source>
        <dbReference type="ARBA" id="ARBA00022692"/>
    </source>
</evidence>
<keyword evidence="4" id="KW-0597">Phosphoprotein</keyword>
<evidence type="ECO:0000313" key="22">
    <source>
        <dbReference type="Proteomes" id="UP001280121"/>
    </source>
</evidence>
<reference evidence="21" key="1">
    <citation type="journal article" date="2023" name="Plant J.">
        <title>Genome sequences and population genomics provide insights into the demographic history, inbreeding, and mutation load of two 'living fossil' tree species of Dipteronia.</title>
        <authorList>
            <person name="Feng Y."/>
            <person name="Comes H.P."/>
            <person name="Chen J."/>
            <person name="Zhu S."/>
            <person name="Lu R."/>
            <person name="Zhang X."/>
            <person name="Li P."/>
            <person name="Qiu J."/>
            <person name="Olsen K.M."/>
            <person name="Qiu Y."/>
        </authorList>
    </citation>
    <scope>NUCLEOTIDE SEQUENCE</scope>
    <source>
        <strain evidence="21">KIB01</strain>
    </source>
</reference>
<proteinExistence type="predicted"/>
<dbReference type="Pfam" id="PF13947">
    <property type="entry name" value="GUB_WAK_bind"/>
    <property type="match status" value="1"/>
</dbReference>
<dbReference type="GO" id="GO:0005886">
    <property type="term" value="C:plasma membrane"/>
    <property type="evidence" value="ECO:0007669"/>
    <property type="project" value="TreeGrafter"/>
</dbReference>
<dbReference type="SUPFAM" id="SSF56112">
    <property type="entry name" value="Protein kinase-like (PK-like)"/>
    <property type="match status" value="1"/>
</dbReference>
<dbReference type="SMART" id="SM00179">
    <property type="entry name" value="EGF_CA"/>
    <property type="match status" value="1"/>
</dbReference>
<sequence length="595" mass="66691">MSSRLGFLFKLVIVVWILGSDYGVAAKHQHQCPNKCGNLSISYPFGIGKHCYRNKWFEITCQNQSTTLQQVPILHAYQLKILNLSSSEVRVAYTWKFSHCYPITPGVESGLEQIIRPIYREEGVANTFTFSQINSKFVTMGCDIYSYITNPNSDNYTTGCLSLCQTEKPSLYPSLYYKSSTCAGVHCCQTAIPVGLKSFRVSIFNVSSAWSFDPFEIGPHYDYARAFLAEHEFSDYYKRYQEIPVRLTWVVGRNSCRQNQRSNGSANGSYACTQNTDCIDYADGHGYRCTCSPGYHGNAYLPNGCQDVDECKIGKARCAQPAVCKNTAGAYYCSCPKGYHGDGTPENGCIADKRQLPLPLIVSIGITVGLISAAILISGLLFSWRLGRQRQLKQTQMSFRRNGGLLLQQQTKIFGIQVLERATDDFDAGRIRGTGGFCSLYKGMLPDGEIVAIRKARIMEESQVAQFINEVVILSQINHRNIVKLLGCCLEAEVPLLVFEFVRNGTLSQVPPPPRRSFGVVLVERLTGEKAVSSTKFEQEKSLVMNFISAVKENRLFQILEGRVSNERGVEICKNCKKMSKTEWEKKTNHERSCN</sequence>